<dbReference type="EMBL" id="JAODUP010000019">
    <property type="protein sequence ID" value="KAK2168208.1"/>
    <property type="molecule type" value="Genomic_DNA"/>
</dbReference>
<dbReference type="PROSITE" id="PS50900">
    <property type="entry name" value="PLAC"/>
    <property type="match status" value="1"/>
</dbReference>
<proteinExistence type="predicted"/>
<organism evidence="8 9">
    <name type="scientific">Paralvinella palmiformis</name>
    <dbReference type="NCBI Taxonomy" id="53620"/>
    <lineage>
        <taxon>Eukaryota</taxon>
        <taxon>Metazoa</taxon>
        <taxon>Spiralia</taxon>
        <taxon>Lophotrochozoa</taxon>
        <taxon>Annelida</taxon>
        <taxon>Polychaeta</taxon>
        <taxon>Sedentaria</taxon>
        <taxon>Canalipalpata</taxon>
        <taxon>Terebellida</taxon>
        <taxon>Terebelliformia</taxon>
        <taxon>Alvinellidae</taxon>
        <taxon>Paralvinella</taxon>
    </lineage>
</organism>
<dbReference type="GO" id="GO:0030198">
    <property type="term" value="P:extracellular matrix organization"/>
    <property type="evidence" value="ECO:0007669"/>
    <property type="project" value="TreeGrafter"/>
</dbReference>
<comment type="subcellular location">
    <subcellularLocation>
        <location evidence="1">Secreted</location>
    </subcellularLocation>
</comment>
<dbReference type="FunFam" id="2.60.120.830:FF:000001">
    <property type="entry name" value="A disintegrin and metalloproteinase with thrombospondin motifs 1"/>
    <property type="match status" value="1"/>
</dbReference>
<dbReference type="PANTHER" id="PTHR13723:SF281">
    <property type="entry name" value="PAPILIN"/>
    <property type="match status" value="1"/>
</dbReference>
<dbReference type="GO" id="GO:0005576">
    <property type="term" value="C:extracellular region"/>
    <property type="evidence" value="ECO:0007669"/>
    <property type="project" value="UniProtKB-SubCell"/>
</dbReference>
<dbReference type="Gene3D" id="2.20.100.10">
    <property type="entry name" value="Thrombospondin type-1 (TSP1) repeat"/>
    <property type="match status" value="6"/>
</dbReference>
<evidence type="ECO:0000256" key="1">
    <source>
        <dbReference type="ARBA" id="ARBA00004613"/>
    </source>
</evidence>
<evidence type="ECO:0000256" key="3">
    <source>
        <dbReference type="ARBA" id="ARBA00022729"/>
    </source>
</evidence>
<dbReference type="Pfam" id="PF05986">
    <property type="entry name" value="ADAMTS_spacer1"/>
    <property type="match status" value="1"/>
</dbReference>
<dbReference type="FunFam" id="2.20.100.10:FF:000005">
    <property type="entry name" value="ADAM metallopeptidase with thrombospondin type 1 motif 9"/>
    <property type="match status" value="3"/>
</dbReference>
<keyword evidence="2" id="KW-0964">Secreted</keyword>
<dbReference type="PANTHER" id="PTHR13723">
    <property type="entry name" value="ADAMTS A DISINTEGRIN AND METALLOPROTEASE WITH THROMBOSPONDIN MOTIFS PROTEASE"/>
    <property type="match status" value="1"/>
</dbReference>
<dbReference type="GO" id="GO:0004222">
    <property type="term" value="F:metalloendopeptidase activity"/>
    <property type="evidence" value="ECO:0007669"/>
    <property type="project" value="TreeGrafter"/>
</dbReference>
<comment type="caution">
    <text evidence="8">The sequence shown here is derived from an EMBL/GenBank/DDBJ whole genome shotgun (WGS) entry which is preliminary data.</text>
</comment>
<dbReference type="GO" id="GO:0031012">
    <property type="term" value="C:extracellular matrix"/>
    <property type="evidence" value="ECO:0007669"/>
    <property type="project" value="TreeGrafter"/>
</dbReference>
<evidence type="ECO:0000259" key="7">
    <source>
        <dbReference type="PROSITE" id="PS50900"/>
    </source>
</evidence>
<gene>
    <name evidence="8" type="ORF">LSH36_19g03030</name>
</gene>
<reference evidence="8" key="1">
    <citation type="journal article" date="2023" name="Mol. Biol. Evol.">
        <title>Third-Generation Sequencing Reveals the Adaptive Role of the Epigenome in Three Deep-Sea Polychaetes.</title>
        <authorList>
            <person name="Perez M."/>
            <person name="Aroh O."/>
            <person name="Sun Y."/>
            <person name="Lan Y."/>
            <person name="Juniper S.K."/>
            <person name="Young C.R."/>
            <person name="Angers B."/>
            <person name="Qian P.Y."/>
        </authorList>
    </citation>
    <scope>NUCLEOTIDE SEQUENCE</scope>
    <source>
        <strain evidence="8">P08H-3</strain>
    </source>
</reference>
<name>A0AAD9KD00_9ANNE</name>
<keyword evidence="9" id="KW-1185">Reference proteome</keyword>
<evidence type="ECO:0000256" key="4">
    <source>
        <dbReference type="ARBA" id="ARBA00022737"/>
    </source>
</evidence>
<evidence type="ECO:0000256" key="2">
    <source>
        <dbReference type="ARBA" id="ARBA00022525"/>
    </source>
</evidence>
<evidence type="ECO:0000256" key="6">
    <source>
        <dbReference type="SAM" id="SignalP"/>
    </source>
</evidence>
<dbReference type="SMART" id="SM00209">
    <property type="entry name" value="TSP1"/>
    <property type="match status" value="6"/>
</dbReference>
<sequence>MMTLLMICLFQSIGCDGVIGSKKTLDKCGVCGGNNTSCHIISGIFTRRSLPYGYNKVTTIPAGACHINVTEMRPSGNYLALKKTSGGYILNGNWALGYTNDYQGAGAVFKYHRPLPRDGHSPLEYIVANGPTNESLDVMILKQQDNRGIVYSYTIPTDKYTKHTGKEQPFVRHAAPPTVPQFISKEEYSSQVAAQGSGMIKAISQSLEGLKDPELQNDEPDLAYNQRYQAYIARLRRQQELNSRVRPEFQRGTAVAESRRATVLAGGGDTTASSDSDYRARLNAHRQRQRQLERRLREDTRLRHGRQKALSGRGLTAAGRNGTRPESILRKPGYVPYEAVAGRQVISPRRPTRTRIGSPNLSPKPGINYGLPSNRGIVPSIRQPVNPYVPQSLVPPPVGQQPILTAGHRQPPLSPAVPRPLPGAGHLLRPSGVSSQVGGANRQLFRPPVPPQARPQYPAPSTVYQQRGQALPQPFPNVNHPRYLAPNVVSPYKPAYGQYRSWLGQVQAQGLPGAVNDQIALNLPGSGRRPQLGIVDTSADYSWKITGFTECSRPCGEGEQKTVIVCVKVTSQAIVTDNNCDNALKPQTQSIPCNTHTCPPAWEVGSWGPCSTTCDRGQQTRTVECKQRVSKAVQLSVSATRCQHLRKPSIVKACNEDKLCVRWEVGDWSKCSSECGRGQRTRQVICVNADDQPIPENACTRTKPRASEVCDMGSCAKTWFYSEWSTECSAECGNGVYRRDVYCSADKDRCRAIDKPQSEKPCKSDIPCGGKWFTGPWDKVAKLHINWTLLTHVQNNSHYGHKTPPSGSRFYLMVHTPQLASDMSFDLLVRLFINGMFWSPQCTVTCGVGVMKRPVLCIKRLGKLMAIVDDENCLTDDKPDHTQPCQRAPCQPQWYTTDWTECSKSCGTGFKTREVKCLSADRRPSSLCDLTLKPDTRQTCNMLRCPKSRPDPGCKDRFDNCLLVVQARLCSYDYYKANCCLSCTSYEDHSKDA</sequence>
<dbReference type="GO" id="GO:0006508">
    <property type="term" value="P:proteolysis"/>
    <property type="evidence" value="ECO:0007669"/>
    <property type="project" value="TreeGrafter"/>
</dbReference>
<feature type="region of interest" description="Disordered" evidence="5">
    <location>
        <begin position="399"/>
        <end position="459"/>
    </location>
</feature>
<evidence type="ECO:0000313" key="9">
    <source>
        <dbReference type="Proteomes" id="UP001208570"/>
    </source>
</evidence>
<dbReference type="Pfam" id="PF08686">
    <property type="entry name" value="PLAC"/>
    <property type="match status" value="1"/>
</dbReference>
<feature type="compositionally biased region" description="Basic and acidic residues" evidence="5">
    <location>
        <begin position="290"/>
        <end position="302"/>
    </location>
</feature>
<keyword evidence="4" id="KW-0677">Repeat</keyword>
<dbReference type="Pfam" id="PF19030">
    <property type="entry name" value="TSP1_ADAMTS"/>
    <property type="match status" value="6"/>
</dbReference>
<dbReference type="SUPFAM" id="SSF82895">
    <property type="entry name" value="TSP-1 type 1 repeat"/>
    <property type="match status" value="5"/>
</dbReference>
<dbReference type="InterPro" id="IPR010909">
    <property type="entry name" value="PLAC"/>
</dbReference>
<feature type="region of interest" description="Disordered" evidence="5">
    <location>
        <begin position="284"/>
        <end position="329"/>
    </location>
</feature>
<feature type="chain" id="PRO_5042225455" description="PLAC domain-containing protein" evidence="6">
    <location>
        <begin position="21"/>
        <end position="993"/>
    </location>
</feature>
<protein>
    <recommendedName>
        <fullName evidence="7">PLAC domain-containing protein</fullName>
    </recommendedName>
</protein>
<feature type="signal peptide" evidence="6">
    <location>
        <begin position="1"/>
        <end position="20"/>
    </location>
</feature>
<dbReference type="InterPro" id="IPR000884">
    <property type="entry name" value="TSP1_rpt"/>
</dbReference>
<evidence type="ECO:0000313" key="8">
    <source>
        <dbReference type="EMBL" id="KAK2168208.1"/>
    </source>
</evidence>
<dbReference type="PROSITE" id="PS50092">
    <property type="entry name" value="TSP1"/>
    <property type="match status" value="5"/>
</dbReference>
<dbReference type="Proteomes" id="UP001208570">
    <property type="component" value="Unassembled WGS sequence"/>
</dbReference>
<dbReference type="InterPro" id="IPR010294">
    <property type="entry name" value="ADAMTS_spacer1"/>
</dbReference>
<evidence type="ECO:0000256" key="5">
    <source>
        <dbReference type="SAM" id="MobiDB-lite"/>
    </source>
</evidence>
<accession>A0AAD9KD00</accession>
<dbReference type="Gene3D" id="2.60.120.830">
    <property type="match status" value="1"/>
</dbReference>
<feature type="compositionally biased region" description="Pro residues" evidence="5">
    <location>
        <begin position="412"/>
        <end position="421"/>
    </location>
</feature>
<dbReference type="AlphaFoldDB" id="A0AAD9KD00"/>
<dbReference type="InterPro" id="IPR036383">
    <property type="entry name" value="TSP1_rpt_sf"/>
</dbReference>
<dbReference type="InterPro" id="IPR050439">
    <property type="entry name" value="ADAMTS_ADAMTS-like"/>
</dbReference>
<keyword evidence="3 6" id="KW-0732">Signal</keyword>
<feature type="region of interest" description="Disordered" evidence="5">
    <location>
        <begin position="350"/>
        <end position="369"/>
    </location>
</feature>
<feature type="domain" description="PLAC" evidence="7">
    <location>
        <begin position="950"/>
        <end position="987"/>
    </location>
</feature>